<name>A0A9P3LLP9_9APHY</name>
<protein>
    <submittedName>
        <fullName evidence="4">Isochorismatase hydrolase</fullName>
    </submittedName>
</protein>
<dbReference type="InterPro" id="IPR053152">
    <property type="entry name" value="Hydrolase_YcaC-like"/>
</dbReference>
<comment type="caution">
    <text evidence="4">The sequence shown here is derived from an EMBL/GenBank/DDBJ whole genome shotgun (WGS) entry which is preliminary data.</text>
</comment>
<accession>A0A9P3LLP9</accession>
<gene>
    <name evidence="4" type="ORF">PsYK624_162500</name>
</gene>
<dbReference type="EMBL" id="BPQB01000127">
    <property type="protein sequence ID" value="GJE99973.1"/>
    <property type="molecule type" value="Genomic_DNA"/>
</dbReference>
<dbReference type="GO" id="GO:0016787">
    <property type="term" value="F:hydrolase activity"/>
    <property type="evidence" value="ECO:0007669"/>
    <property type="project" value="UniProtKB-KW"/>
</dbReference>
<dbReference type="AlphaFoldDB" id="A0A9P3LLP9"/>
<dbReference type="PANTHER" id="PTHR43559">
    <property type="entry name" value="HYDROLASE YCAC-RELATED"/>
    <property type="match status" value="1"/>
</dbReference>
<feature type="chain" id="PRO_5040268788" evidence="2">
    <location>
        <begin position="23"/>
        <end position="242"/>
    </location>
</feature>
<evidence type="ECO:0000313" key="5">
    <source>
        <dbReference type="Proteomes" id="UP000703269"/>
    </source>
</evidence>
<evidence type="ECO:0000259" key="3">
    <source>
        <dbReference type="Pfam" id="PF00857"/>
    </source>
</evidence>
<dbReference type="InterPro" id="IPR036380">
    <property type="entry name" value="Isochorismatase-like_sf"/>
</dbReference>
<dbReference type="OrthoDB" id="245563at2759"/>
<keyword evidence="4" id="KW-0378">Hydrolase</keyword>
<keyword evidence="2" id="KW-0732">Signal</keyword>
<organism evidence="4 5">
    <name type="scientific">Phanerochaete sordida</name>
    <dbReference type="NCBI Taxonomy" id="48140"/>
    <lineage>
        <taxon>Eukaryota</taxon>
        <taxon>Fungi</taxon>
        <taxon>Dikarya</taxon>
        <taxon>Basidiomycota</taxon>
        <taxon>Agaricomycotina</taxon>
        <taxon>Agaricomycetes</taxon>
        <taxon>Polyporales</taxon>
        <taxon>Phanerochaetaceae</taxon>
        <taxon>Phanerochaete</taxon>
    </lineage>
</organism>
<dbReference type="SUPFAM" id="SSF52499">
    <property type="entry name" value="Isochorismatase-like hydrolases"/>
    <property type="match status" value="1"/>
</dbReference>
<evidence type="ECO:0000256" key="2">
    <source>
        <dbReference type="SAM" id="SignalP"/>
    </source>
</evidence>
<dbReference type="Pfam" id="PF00857">
    <property type="entry name" value="Isochorismatase"/>
    <property type="match status" value="1"/>
</dbReference>
<keyword evidence="5" id="KW-1185">Reference proteome</keyword>
<feature type="domain" description="Isochorismatase-like" evidence="3">
    <location>
        <begin position="34"/>
        <end position="185"/>
    </location>
</feature>
<dbReference type="InterPro" id="IPR000868">
    <property type="entry name" value="Isochorismatase-like_dom"/>
</dbReference>
<feature type="signal peptide" evidence="2">
    <location>
        <begin position="1"/>
        <end position="22"/>
    </location>
</feature>
<reference evidence="4 5" key="1">
    <citation type="submission" date="2021-08" db="EMBL/GenBank/DDBJ databases">
        <title>Draft Genome Sequence of Phanerochaete sordida strain YK-624.</title>
        <authorList>
            <person name="Mori T."/>
            <person name="Dohra H."/>
            <person name="Suzuki T."/>
            <person name="Kawagishi H."/>
            <person name="Hirai H."/>
        </authorList>
    </citation>
    <scope>NUCLEOTIDE SEQUENCE [LARGE SCALE GENOMIC DNA]</scope>
    <source>
        <strain evidence="4 5">YK-624</strain>
    </source>
</reference>
<evidence type="ECO:0000313" key="4">
    <source>
        <dbReference type="EMBL" id="GJE99973.1"/>
    </source>
</evidence>
<dbReference type="Gene3D" id="3.40.50.850">
    <property type="entry name" value="Isochorismatase-like"/>
    <property type="match status" value="1"/>
</dbReference>
<comment type="similarity">
    <text evidence="1">Belongs to the isochorismatase family.</text>
</comment>
<dbReference type="Proteomes" id="UP000703269">
    <property type="component" value="Unassembled WGS sequence"/>
</dbReference>
<dbReference type="PANTHER" id="PTHR43559:SF3">
    <property type="entry name" value="HYDROLASE YCAC-RELATED"/>
    <property type="match status" value="1"/>
</dbReference>
<evidence type="ECO:0000256" key="1">
    <source>
        <dbReference type="ARBA" id="ARBA00006336"/>
    </source>
</evidence>
<sequence>MMAHIVCVAALIISVICASARAFTYDRLDKTDSMLLICDIEEGLYSVVHDQSPLTFRAKFLAHAAIGKMFDLPAVIAAVGTRGPNGPLVPEILALLPNATVIERPGEISPWDNPAIKSAIAATGKKQAIIAGIVTDVCVTSLALGLLQDGYSVFVHSDASGAFDVRSASDAKDRLRGAGVSVLSTFAVALELMRDWRSSPGQRELLPFFDEYLPQYGFLARNHDAAIRDGTLSGLNTTMWHL</sequence>
<proteinExistence type="inferred from homology"/>